<dbReference type="RefSeq" id="XP_022392371.1">
    <property type="nucleotide sequence ID" value="XM_022529153.1"/>
</dbReference>
<sequence length="287" mass="33452">MATSTTAAPNSFPFTRLPGELRNQIWQLALSDPAHSLPQLCFYNQGCWDPQQPPDEDAEFHPHNDEMKVTLAFFHDRLDPILVEVPLFFVNREARSFALAWIHEHGIQIRFDKHTQSLYFVPLVDPRRDVLYIPKEQFDDFLFDPSCRLVELELGDWDYSFAAPEITRLALPATVLWEPEIDTLRRALEYFPRVKDVFVIFQARSEGFWSEGHEARLRQRWVLEDVPGLKGPIFIRDEAADEEYCMDPPKALGNYGFNYLFGNAYLAIGTFQVERFEMQHAVAVRRL</sequence>
<organism evidence="2 3">
    <name type="scientific">Aspergillus bombycis</name>
    <dbReference type="NCBI Taxonomy" id="109264"/>
    <lineage>
        <taxon>Eukaryota</taxon>
        <taxon>Fungi</taxon>
        <taxon>Dikarya</taxon>
        <taxon>Ascomycota</taxon>
        <taxon>Pezizomycotina</taxon>
        <taxon>Eurotiomycetes</taxon>
        <taxon>Eurotiomycetidae</taxon>
        <taxon>Eurotiales</taxon>
        <taxon>Aspergillaceae</taxon>
        <taxon>Aspergillus</taxon>
    </lineage>
</organism>
<evidence type="ECO:0000313" key="2">
    <source>
        <dbReference type="EMBL" id="OGM48654.1"/>
    </source>
</evidence>
<gene>
    <name evidence="2" type="ORF">ABOM_002023</name>
</gene>
<dbReference type="InterPro" id="IPR045518">
    <property type="entry name" value="2EXR"/>
</dbReference>
<proteinExistence type="predicted"/>
<accession>A0A1F8AAA5</accession>
<dbReference type="EMBL" id="LYCR01000014">
    <property type="protein sequence ID" value="OGM48654.1"/>
    <property type="molecule type" value="Genomic_DNA"/>
</dbReference>
<feature type="domain" description="2EXR" evidence="1">
    <location>
        <begin position="13"/>
        <end position="125"/>
    </location>
</feature>
<dbReference type="PANTHER" id="PTHR35910:SF6">
    <property type="entry name" value="2EXR DOMAIN-CONTAINING PROTEIN"/>
    <property type="match status" value="1"/>
</dbReference>
<protein>
    <recommendedName>
        <fullName evidence="1">2EXR domain-containing protein</fullName>
    </recommendedName>
</protein>
<dbReference type="PANTHER" id="PTHR35910">
    <property type="entry name" value="2EXR DOMAIN-CONTAINING PROTEIN"/>
    <property type="match status" value="1"/>
</dbReference>
<dbReference type="GeneID" id="34445413"/>
<dbReference type="Proteomes" id="UP000179179">
    <property type="component" value="Unassembled WGS sequence"/>
</dbReference>
<keyword evidence="3" id="KW-1185">Reference proteome</keyword>
<reference evidence="2 3" key="1">
    <citation type="journal article" date="2016" name="Genome Biol. Evol.">
        <title>Draft genome sequence of an aflatoxigenic Aspergillus species, A. bombycis.</title>
        <authorList>
            <person name="Moore G.G."/>
            <person name="Mack B.M."/>
            <person name="Beltz S.B."/>
            <person name="Gilbert M.K."/>
        </authorList>
    </citation>
    <scope>NUCLEOTIDE SEQUENCE [LARGE SCALE GENOMIC DNA]</scope>
    <source>
        <strain evidence="3">NRRL 26010</strain>
    </source>
</reference>
<name>A0A1F8AAA5_9EURO</name>
<evidence type="ECO:0000259" key="1">
    <source>
        <dbReference type="Pfam" id="PF20150"/>
    </source>
</evidence>
<comment type="caution">
    <text evidence="2">The sequence shown here is derived from an EMBL/GenBank/DDBJ whole genome shotgun (WGS) entry which is preliminary data.</text>
</comment>
<dbReference type="AlphaFoldDB" id="A0A1F8AAA5"/>
<dbReference type="OrthoDB" id="3546385at2759"/>
<evidence type="ECO:0000313" key="3">
    <source>
        <dbReference type="Proteomes" id="UP000179179"/>
    </source>
</evidence>
<dbReference type="Pfam" id="PF20150">
    <property type="entry name" value="2EXR"/>
    <property type="match status" value="1"/>
</dbReference>